<dbReference type="AlphaFoldDB" id="A0AAD6QKJ6"/>
<dbReference type="EMBL" id="JAQIZT010000006">
    <property type="protein sequence ID" value="KAJ6992039.1"/>
    <property type="molecule type" value="Genomic_DNA"/>
</dbReference>
<evidence type="ECO:0000313" key="2">
    <source>
        <dbReference type="Proteomes" id="UP001164929"/>
    </source>
</evidence>
<dbReference type="Proteomes" id="UP001164929">
    <property type="component" value="Chromosome 6"/>
</dbReference>
<gene>
    <name evidence="1" type="ORF">NC653_015404</name>
</gene>
<sequence length="159" mass="16867">MSGATGVVQLRDEGEDEGGDRLALAGRCLLPPGFLSISPLSPGLSLSSPSSSVPGIYCLQTKMVQFCSFFSPSGAGSPSLCVEIFKLPPPLPPPPHAHVVKNVIEAHIVITFVCQQYLHIVMYLVEGQSVIYGEMIVVVVAEVGVTMCAEVYMSCLATR</sequence>
<name>A0AAD6QKJ6_9ROSI</name>
<accession>A0AAD6QKJ6</accession>
<organism evidence="1 2">
    <name type="scientific">Populus alba x Populus x berolinensis</name>
    <dbReference type="NCBI Taxonomy" id="444605"/>
    <lineage>
        <taxon>Eukaryota</taxon>
        <taxon>Viridiplantae</taxon>
        <taxon>Streptophyta</taxon>
        <taxon>Embryophyta</taxon>
        <taxon>Tracheophyta</taxon>
        <taxon>Spermatophyta</taxon>
        <taxon>Magnoliopsida</taxon>
        <taxon>eudicotyledons</taxon>
        <taxon>Gunneridae</taxon>
        <taxon>Pentapetalae</taxon>
        <taxon>rosids</taxon>
        <taxon>fabids</taxon>
        <taxon>Malpighiales</taxon>
        <taxon>Salicaceae</taxon>
        <taxon>Saliceae</taxon>
        <taxon>Populus</taxon>
    </lineage>
</organism>
<protein>
    <submittedName>
        <fullName evidence="1">Uncharacterized protein</fullName>
    </submittedName>
</protein>
<reference evidence="1" key="1">
    <citation type="journal article" date="2023" name="Mol. Ecol. Resour.">
        <title>Chromosome-level genome assembly of a triploid poplar Populus alba 'Berolinensis'.</title>
        <authorList>
            <person name="Chen S."/>
            <person name="Yu Y."/>
            <person name="Wang X."/>
            <person name="Wang S."/>
            <person name="Zhang T."/>
            <person name="Zhou Y."/>
            <person name="He R."/>
            <person name="Meng N."/>
            <person name="Wang Y."/>
            <person name="Liu W."/>
            <person name="Liu Z."/>
            <person name="Liu J."/>
            <person name="Guo Q."/>
            <person name="Huang H."/>
            <person name="Sederoff R.R."/>
            <person name="Wang G."/>
            <person name="Qu G."/>
            <person name="Chen S."/>
        </authorList>
    </citation>
    <scope>NUCLEOTIDE SEQUENCE</scope>
    <source>
        <strain evidence="1">SC-2020</strain>
    </source>
</reference>
<comment type="caution">
    <text evidence="1">The sequence shown here is derived from an EMBL/GenBank/DDBJ whole genome shotgun (WGS) entry which is preliminary data.</text>
</comment>
<keyword evidence="2" id="KW-1185">Reference proteome</keyword>
<evidence type="ECO:0000313" key="1">
    <source>
        <dbReference type="EMBL" id="KAJ6992039.1"/>
    </source>
</evidence>
<proteinExistence type="predicted"/>